<keyword evidence="4" id="KW-0547">Nucleotide-binding</keyword>
<protein>
    <submittedName>
        <fullName evidence="9">Glutathione reductase (NADPH)</fullName>
        <ecNumber evidence="9">1.8.1.7</ecNumber>
    </submittedName>
</protein>
<keyword evidence="2" id="KW-0285">Flavoprotein</keyword>
<evidence type="ECO:0000256" key="4">
    <source>
        <dbReference type="PIRSR" id="PIRSR000350-3"/>
    </source>
</evidence>
<dbReference type="Proteomes" id="UP001144397">
    <property type="component" value="Unassembled WGS sequence"/>
</dbReference>
<organism evidence="8 10">
    <name type="scientific">Xanthobacter flavus</name>
    <dbReference type="NCBI Taxonomy" id="281"/>
    <lineage>
        <taxon>Bacteria</taxon>
        <taxon>Pseudomonadati</taxon>
        <taxon>Pseudomonadota</taxon>
        <taxon>Alphaproteobacteria</taxon>
        <taxon>Hyphomicrobiales</taxon>
        <taxon>Xanthobacteraceae</taxon>
        <taxon>Xanthobacter</taxon>
    </lineage>
</organism>
<feature type="domain" description="FAD/NAD(P)-binding" evidence="7">
    <location>
        <begin position="26"/>
        <end position="338"/>
    </location>
</feature>
<dbReference type="EC" id="1.8.1.7" evidence="9"/>
<name>A0A9W6CSK6_XANFL</name>
<dbReference type="SUPFAM" id="SSF55424">
    <property type="entry name" value="FAD/NAD-linked reductases, dimerisation (C-terminal) domain"/>
    <property type="match status" value="1"/>
</dbReference>
<dbReference type="Gene3D" id="3.50.50.60">
    <property type="entry name" value="FAD/NAD(P)-binding domain"/>
    <property type="match status" value="2"/>
</dbReference>
<dbReference type="AlphaFoldDB" id="A0A9W6CSK6"/>
<keyword evidence="4" id="KW-0520">NAD</keyword>
<dbReference type="EMBL" id="JAVDPY010000020">
    <property type="protein sequence ID" value="MDR6336888.1"/>
    <property type="molecule type" value="Genomic_DNA"/>
</dbReference>
<feature type="binding site" evidence="4">
    <location>
        <position position="324"/>
    </location>
    <ligand>
        <name>FAD</name>
        <dbReference type="ChEBI" id="CHEBI:57692"/>
    </ligand>
</feature>
<evidence type="ECO:0000313" key="11">
    <source>
        <dbReference type="Proteomes" id="UP001245370"/>
    </source>
</evidence>
<proteinExistence type="inferred from homology"/>
<evidence type="ECO:0000256" key="1">
    <source>
        <dbReference type="ARBA" id="ARBA00007532"/>
    </source>
</evidence>
<dbReference type="InterPro" id="IPR004099">
    <property type="entry name" value="Pyr_nucl-diS_OxRdtase_dimer"/>
</dbReference>
<evidence type="ECO:0000313" key="8">
    <source>
        <dbReference type="EMBL" id="GLI25557.1"/>
    </source>
</evidence>
<dbReference type="InterPro" id="IPR001100">
    <property type="entry name" value="Pyr_nuc-diS_OxRdtase"/>
</dbReference>
<reference evidence="9 11" key="2">
    <citation type="submission" date="2023-07" db="EMBL/GenBank/DDBJ databases">
        <title>Genomic Encyclopedia of Type Strains, Phase IV (KMG-IV): sequencing the most valuable type-strain genomes for metagenomic binning, comparative biology and taxonomic classification.</title>
        <authorList>
            <person name="Goeker M."/>
        </authorList>
    </citation>
    <scope>NUCLEOTIDE SEQUENCE [LARGE SCALE GENOMIC DNA]</scope>
    <source>
        <strain evidence="9 11">DSM 338</strain>
    </source>
</reference>
<dbReference type="EMBL" id="BSDO01000020">
    <property type="protein sequence ID" value="GLI25557.1"/>
    <property type="molecule type" value="Genomic_DNA"/>
</dbReference>
<dbReference type="PIRSF" id="PIRSF000350">
    <property type="entry name" value="Mercury_reductase_MerA"/>
    <property type="match status" value="1"/>
</dbReference>
<feature type="binding site" evidence="4">
    <location>
        <position position="283"/>
    </location>
    <ligand>
        <name>NAD(+)</name>
        <dbReference type="ChEBI" id="CHEBI:57540"/>
    </ligand>
</feature>
<evidence type="ECO:0000256" key="3">
    <source>
        <dbReference type="ARBA" id="ARBA00022827"/>
    </source>
</evidence>
<dbReference type="InterPro" id="IPR016156">
    <property type="entry name" value="FAD/NAD-linked_Rdtase_dimer_sf"/>
</dbReference>
<feature type="binding site" evidence="4">
    <location>
        <begin position="193"/>
        <end position="200"/>
    </location>
    <ligand>
        <name>NAD(+)</name>
        <dbReference type="ChEBI" id="CHEBI:57540"/>
    </ligand>
</feature>
<feature type="disulfide bond" description="Redox-active" evidence="5">
    <location>
        <begin position="63"/>
        <end position="68"/>
    </location>
</feature>
<dbReference type="SUPFAM" id="SSF51905">
    <property type="entry name" value="FAD/NAD(P)-binding domain"/>
    <property type="match status" value="1"/>
</dbReference>
<keyword evidence="3 4" id="KW-0274">FAD</keyword>
<keyword evidence="11" id="KW-1185">Reference proteome</keyword>
<dbReference type="Gene3D" id="3.30.390.30">
    <property type="match status" value="1"/>
</dbReference>
<evidence type="ECO:0000256" key="2">
    <source>
        <dbReference type="ARBA" id="ARBA00022630"/>
    </source>
</evidence>
<evidence type="ECO:0000256" key="5">
    <source>
        <dbReference type="PIRSR" id="PIRSR000350-4"/>
    </source>
</evidence>
<reference evidence="8" key="1">
    <citation type="submission" date="2022-12" db="EMBL/GenBank/DDBJ databases">
        <title>Reference genome sequencing for broad-spectrum identification of bacterial and archaeal isolates by mass spectrometry.</title>
        <authorList>
            <person name="Sekiguchi Y."/>
            <person name="Tourlousse D.M."/>
        </authorList>
    </citation>
    <scope>NUCLEOTIDE SEQUENCE</scope>
    <source>
        <strain evidence="8">301</strain>
    </source>
</reference>
<dbReference type="PRINTS" id="PR00411">
    <property type="entry name" value="PNDRDTASEI"/>
</dbReference>
<dbReference type="GO" id="GO:0000166">
    <property type="term" value="F:nucleotide binding"/>
    <property type="evidence" value="ECO:0007669"/>
    <property type="project" value="UniProtKB-KW"/>
</dbReference>
<evidence type="ECO:0000313" key="9">
    <source>
        <dbReference type="EMBL" id="MDR6336888.1"/>
    </source>
</evidence>
<dbReference type="Proteomes" id="UP001245370">
    <property type="component" value="Unassembled WGS sequence"/>
</dbReference>
<feature type="binding site" evidence="4">
    <location>
        <position position="72"/>
    </location>
    <ligand>
        <name>FAD</name>
        <dbReference type="ChEBI" id="CHEBI:57692"/>
    </ligand>
</feature>
<evidence type="ECO:0000259" key="6">
    <source>
        <dbReference type="Pfam" id="PF02852"/>
    </source>
</evidence>
<comment type="cofactor">
    <cofactor evidence="4">
        <name>FAD</name>
        <dbReference type="ChEBI" id="CHEBI:57692"/>
    </cofactor>
    <text evidence="4">Binds 1 FAD per subunit.</text>
</comment>
<comment type="caution">
    <text evidence="8">The sequence shown here is derived from an EMBL/GenBank/DDBJ whole genome shotgun (WGS) entry which is preliminary data.</text>
</comment>
<accession>A0A9W6CSK6</accession>
<dbReference type="PRINTS" id="PR00368">
    <property type="entry name" value="FADPNR"/>
</dbReference>
<dbReference type="InterPro" id="IPR023753">
    <property type="entry name" value="FAD/NAD-binding_dom"/>
</dbReference>
<evidence type="ECO:0000313" key="10">
    <source>
        <dbReference type="Proteomes" id="UP001144397"/>
    </source>
</evidence>
<comment type="similarity">
    <text evidence="1">Belongs to the class-I pyridine nucleotide-disulfide oxidoreductase family.</text>
</comment>
<dbReference type="PANTHER" id="PTHR43014:SF5">
    <property type="entry name" value="GLUTATHIONE REDUCTASE (NADPH)"/>
    <property type="match status" value="1"/>
</dbReference>
<feature type="domain" description="Pyridine nucleotide-disulphide oxidoreductase dimerisation" evidence="6">
    <location>
        <begin position="360"/>
        <end position="467"/>
    </location>
</feature>
<dbReference type="Pfam" id="PF07992">
    <property type="entry name" value="Pyr_redox_2"/>
    <property type="match status" value="1"/>
</dbReference>
<evidence type="ECO:0000259" key="7">
    <source>
        <dbReference type="Pfam" id="PF07992"/>
    </source>
</evidence>
<sequence>MLRRLSREGSDVERDNVGGDLVAKRYDLAIIGTGTAAIVTAHRVRAAGWSVAVADFRPFGGTCALRGCDPKKMMVGGAEAADHAWRMSGRGIEGDATLDWTGLMAFKRSFTDPVPQKREKAFADKGIHAFHGHVRFIGPNALEFGGERIEADRIVIAAGAEAVPLGIPGEQHLITNEGFLELESLPERIVLVGGGYIAAEFSHIAARAGAQVTILQHGKRMLKQFDPDLVGWLMDKFSERGINVRTQAGVTAIEKVSDGYRVRADCPDGELDMDADLVVHAAGRAPALATLDLDAGSVKHHNGRLALNGFLQSVSNPAVYAAGDAAGLGPPLTPVSSHDAKVVSANLLNGNTVRPEYTGVPSVAFTIPPIAAVGMSEAKAREKGLNVRVKTERVDGWFTARQQAETVYGFKTLVDADTDRILGAHLVGPHADEVINIFALAIRQGLTAEQLKTTMFAYPSGASDIGEML</sequence>
<dbReference type="InterPro" id="IPR036188">
    <property type="entry name" value="FAD/NAD-bd_sf"/>
</dbReference>
<gene>
    <name evidence="9" type="ORF">GGQ86_005392</name>
    <name evidence="8" type="ORF">XFLAVUS301_52310</name>
</gene>
<dbReference type="PANTHER" id="PTHR43014">
    <property type="entry name" value="MERCURIC REDUCTASE"/>
    <property type="match status" value="1"/>
</dbReference>
<dbReference type="GO" id="GO:0004362">
    <property type="term" value="F:glutathione-disulfide reductase (NADPH) activity"/>
    <property type="evidence" value="ECO:0007669"/>
    <property type="project" value="UniProtKB-EC"/>
</dbReference>
<keyword evidence="9" id="KW-0560">Oxidoreductase</keyword>
<dbReference type="Pfam" id="PF02852">
    <property type="entry name" value="Pyr_redox_dim"/>
    <property type="match status" value="1"/>
</dbReference>